<proteinExistence type="predicted"/>
<dbReference type="EMBL" id="JAVDVI010000006">
    <property type="protein sequence ID" value="MDR6967586.1"/>
    <property type="molecule type" value="Genomic_DNA"/>
</dbReference>
<protein>
    <recommendedName>
        <fullName evidence="4">Beta-carotene 15,15'-monooxygenase</fullName>
    </recommendedName>
</protein>
<sequence>MEGLDLLKKDWKKNENSFEQVSETQIYKMIHRSSSSIVKWIFIISLLEFALWSILSFCMKDSEVMQKFESYHVENIMLPLYIFGYIGLVYFFFHFFMNYKKISATDSARVLISNIINTRKKVYQYVWFNIVYGIISSIIITYIQLTRDKEIIELISDYEKAGNGVLIYSIYFFMIFVFIAVFIGFIWLFYRLIYGILLKRLYKNYEELKKIDL</sequence>
<evidence type="ECO:0000256" key="1">
    <source>
        <dbReference type="SAM" id="Phobius"/>
    </source>
</evidence>
<gene>
    <name evidence="2" type="ORF">J2X31_001598</name>
</gene>
<organism evidence="2 3">
    <name type="scientific">Flavobacterium arsenatis</name>
    <dbReference type="NCBI Taxonomy" id="1484332"/>
    <lineage>
        <taxon>Bacteria</taxon>
        <taxon>Pseudomonadati</taxon>
        <taxon>Bacteroidota</taxon>
        <taxon>Flavobacteriia</taxon>
        <taxon>Flavobacteriales</taxon>
        <taxon>Flavobacteriaceae</taxon>
        <taxon>Flavobacterium</taxon>
    </lineage>
</organism>
<keyword evidence="1" id="KW-1133">Transmembrane helix</keyword>
<comment type="caution">
    <text evidence="2">The sequence shown here is derived from an EMBL/GenBank/DDBJ whole genome shotgun (WGS) entry which is preliminary data.</text>
</comment>
<feature type="transmembrane region" description="Helical" evidence="1">
    <location>
        <begin position="125"/>
        <end position="145"/>
    </location>
</feature>
<keyword evidence="3" id="KW-1185">Reference proteome</keyword>
<keyword evidence="1" id="KW-0812">Transmembrane</keyword>
<dbReference type="Proteomes" id="UP001255185">
    <property type="component" value="Unassembled WGS sequence"/>
</dbReference>
<feature type="transmembrane region" description="Helical" evidence="1">
    <location>
        <begin position="165"/>
        <end position="190"/>
    </location>
</feature>
<evidence type="ECO:0000313" key="2">
    <source>
        <dbReference type="EMBL" id="MDR6967586.1"/>
    </source>
</evidence>
<evidence type="ECO:0008006" key="4">
    <source>
        <dbReference type="Google" id="ProtNLM"/>
    </source>
</evidence>
<dbReference type="RefSeq" id="WP_310025797.1">
    <property type="nucleotide sequence ID" value="NZ_JAVDVI010000006.1"/>
</dbReference>
<keyword evidence="1" id="KW-0472">Membrane</keyword>
<feature type="transmembrane region" description="Helical" evidence="1">
    <location>
        <begin position="75"/>
        <end position="93"/>
    </location>
</feature>
<accession>A0ABU1TNW5</accession>
<reference evidence="2 3" key="1">
    <citation type="submission" date="2023-07" db="EMBL/GenBank/DDBJ databases">
        <title>Sorghum-associated microbial communities from plants grown in Nebraska, USA.</title>
        <authorList>
            <person name="Schachtman D."/>
        </authorList>
    </citation>
    <scope>NUCLEOTIDE SEQUENCE [LARGE SCALE GENOMIC DNA]</scope>
    <source>
        <strain evidence="2 3">3773</strain>
    </source>
</reference>
<evidence type="ECO:0000313" key="3">
    <source>
        <dbReference type="Proteomes" id="UP001255185"/>
    </source>
</evidence>
<name>A0ABU1TNW5_9FLAO</name>
<feature type="transmembrane region" description="Helical" evidence="1">
    <location>
        <begin position="37"/>
        <end position="55"/>
    </location>
</feature>